<dbReference type="InterPro" id="IPR048020">
    <property type="entry name" value="Transpos_IS3"/>
</dbReference>
<accession>U4KLW0</accession>
<protein>
    <submittedName>
        <fullName evidence="2">Transposase</fullName>
    </submittedName>
</protein>
<dbReference type="GO" id="GO:0015074">
    <property type="term" value="P:DNA integration"/>
    <property type="evidence" value="ECO:0007669"/>
    <property type="project" value="InterPro"/>
</dbReference>
<dbReference type="NCBIfam" id="NF033516">
    <property type="entry name" value="transpos_IS3"/>
    <property type="match status" value="1"/>
</dbReference>
<dbReference type="InterPro" id="IPR012337">
    <property type="entry name" value="RNaseH-like_sf"/>
</dbReference>
<evidence type="ECO:0000313" key="3">
    <source>
        <dbReference type="Proteomes" id="UP000032740"/>
    </source>
</evidence>
<dbReference type="HOGENOM" id="CLU_027402_4_1_14"/>
<dbReference type="Pfam" id="PF00665">
    <property type="entry name" value="rve"/>
    <property type="match status" value="1"/>
</dbReference>
<dbReference type="GO" id="GO:0003676">
    <property type="term" value="F:nucleic acid binding"/>
    <property type="evidence" value="ECO:0007669"/>
    <property type="project" value="InterPro"/>
</dbReference>
<dbReference type="InterPro" id="IPR050900">
    <property type="entry name" value="Transposase_IS3/IS150/IS904"/>
</dbReference>
<feature type="domain" description="Integrase catalytic" evidence="1">
    <location>
        <begin position="35"/>
        <end position="156"/>
    </location>
</feature>
<dbReference type="PANTHER" id="PTHR46889:SF7">
    <property type="entry name" value="TRANSPOSASE FOR INSERTION SEQUENCE ELEMENT IS904"/>
    <property type="match status" value="1"/>
</dbReference>
<proteinExistence type="predicted"/>
<dbReference type="EMBL" id="FO681347">
    <property type="protein sequence ID" value="CCV65009.1"/>
    <property type="molecule type" value="Genomic_DNA"/>
</dbReference>
<evidence type="ECO:0000313" key="2">
    <source>
        <dbReference type="EMBL" id="CCV65009.1"/>
    </source>
</evidence>
<dbReference type="PROSITE" id="PS50994">
    <property type="entry name" value="INTEGRASE"/>
    <property type="match status" value="1"/>
</dbReference>
<sequence length="156" mass="17931">MRKAGLYAKGTNYNLKYKKHISDVKTRNLVNQVFETDKKNQVWFGDITYILTNEGNIYLSVFIDLYTRKIVGYSLSDNMKAIVVIDSLISATDKEKPNSGLIVHSDQGSQYLSYDFLKDIRDNNLISSHSNKGNSYLNSLIESFFKTFKREILPKV</sequence>
<keyword evidence="3" id="KW-1185">Reference proteome</keyword>
<gene>
    <name evidence="2" type="ORF">BN85414320</name>
</gene>
<dbReference type="PANTHER" id="PTHR46889">
    <property type="entry name" value="TRANSPOSASE INSF FOR INSERTION SEQUENCE IS3B-RELATED"/>
    <property type="match status" value="1"/>
</dbReference>
<dbReference type="InterPro" id="IPR036397">
    <property type="entry name" value="RNaseH_sf"/>
</dbReference>
<dbReference type="SUPFAM" id="SSF53098">
    <property type="entry name" value="Ribonuclease H-like"/>
    <property type="match status" value="1"/>
</dbReference>
<organism evidence="2 3">
    <name type="scientific">Alteracholeplasma palmae (strain ATCC 49389 / J233)</name>
    <name type="common">Acholeplasma palmae</name>
    <dbReference type="NCBI Taxonomy" id="1318466"/>
    <lineage>
        <taxon>Bacteria</taxon>
        <taxon>Bacillati</taxon>
        <taxon>Mycoplasmatota</taxon>
        <taxon>Mollicutes</taxon>
        <taxon>Acholeplasmatales</taxon>
        <taxon>Acholeplasmataceae</taxon>
        <taxon>Acholeplasma</taxon>
    </lineage>
</organism>
<dbReference type="KEGG" id="apal:BN85414320"/>
<name>U4KLW0_ALTPJ</name>
<reference evidence="2 3" key="1">
    <citation type="journal article" date="2013" name="J. Mol. Microbiol. Biotechnol.">
        <title>Analysis of the Complete Genomes of Acholeplasma brassicae , A. palmae and A. laidlawii and Their Comparison to the Obligate Parasites from ' Candidatus Phytoplasma'.</title>
        <authorList>
            <person name="Kube M."/>
            <person name="Siewert C."/>
            <person name="Migdoll A.M."/>
            <person name="Duduk B."/>
            <person name="Holz S."/>
            <person name="Rabus R."/>
            <person name="Seemuller E."/>
            <person name="Mitrovic J."/>
            <person name="Muller I."/>
            <person name="Buttner C."/>
            <person name="Reinhardt R."/>
        </authorList>
    </citation>
    <scope>NUCLEOTIDE SEQUENCE [LARGE SCALE GENOMIC DNA]</scope>
    <source>
        <strain evidence="2 3">J233</strain>
    </source>
</reference>
<dbReference type="InterPro" id="IPR001584">
    <property type="entry name" value="Integrase_cat-core"/>
</dbReference>
<dbReference type="Gene3D" id="3.30.420.10">
    <property type="entry name" value="Ribonuclease H-like superfamily/Ribonuclease H"/>
    <property type="match status" value="1"/>
</dbReference>
<evidence type="ECO:0000259" key="1">
    <source>
        <dbReference type="PROSITE" id="PS50994"/>
    </source>
</evidence>
<dbReference type="Proteomes" id="UP000032740">
    <property type="component" value="Chromosome"/>
</dbReference>
<dbReference type="AlphaFoldDB" id="U4KLW0"/>